<dbReference type="GO" id="GO:0071978">
    <property type="term" value="P:bacterial-type flagellum-dependent swarming motility"/>
    <property type="evidence" value="ECO:0007669"/>
    <property type="project" value="TreeGrafter"/>
</dbReference>
<dbReference type="RefSeq" id="WP_017929991.1">
    <property type="nucleotide sequence ID" value="NZ_KB823007.1"/>
</dbReference>
<keyword evidence="8" id="KW-0966">Cell projection</keyword>
<dbReference type="PANTHER" id="PTHR30435:SF1">
    <property type="entry name" value="FLAGELLAR HOOK PROTEIN FLGE"/>
    <property type="match status" value="1"/>
</dbReference>
<evidence type="ECO:0000259" key="7">
    <source>
        <dbReference type="Pfam" id="PF22692"/>
    </source>
</evidence>
<dbReference type="PANTHER" id="PTHR30435">
    <property type="entry name" value="FLAGELLAR PROTEIN"/>
    <property type="match status" value="1"/>
</dbReference>
<dbReference type="SUPFAM" id="SSF117143">
    <property type="entry name" value="Flagellar hook protein flgE"/>
    <property type="match status" value="1"/>
</dbReference>
<dbReference type="AlphaFoldDB" id="A0A017HIR4"/>
<evidence type="ECO:0000256" key="1">
    <source>
        <dbReference type="ARBA" id="ARBA00004117"/>
    </source>
</evidence>
<evidence type="ECO:0000256" key="2">
    <source>
        <dbReference type="ARBA" id="ARBA00009677"/>
    </source>
</evidence>
<dbReference type="eggNOG" id="COG1749">
    <property type="taxonomic scope" value="Bacteria"/>
</dbReference>
<accession>A0A017HIR4</accession>
<comment type="caution">
    <text evidence="8">The sequence shown here is derived from an EMBL/GenBank/DDBJ whole genome shotgun (WGS) entry which is preliminary data.</text>
</comment>
<dbReference type="Pfam" id="PF00460">
    <property type="entry name" value="Flg_bb_rod"/>
    <property type="match status" value="1"/>
</dbReference>
<feature type="domain" description="Flagellar basal body rod protein N-terminal" evidence="5">
    <location>
        <begin position="7"/>
        <end position="37"/>
    </location>
</feature>
<proteinExistence type="inferred from homology"/>
<dbReference type="InterPro" id="IPR001444">
    <property type="entry name" value="Flag_bb_rod_N"/>
</dbReference>
<comment type="subcellular location">
    <subcellularLocation>
        <location evidence="1 4">Bacterial flagellum basal body</location>
    </subcellularLocation>
</comment>
<keyword evidence="8" id="KW-0969">Cilium</keyword>
<dbReference type="OrthoDB" id="8372879at2"/>
<dbReference type="NCBIfam" id="TIGR03506">
    <property type="entry name" value="FlgEFG_subfam"/>
    <property type="match status" value="1"/>
</dbReference>
<dbReference type="GO" id="GO:0005829">
    <property type="term" value="C:cytosol"/>
    <property type="evidence" value="ECO:0007669"/>
    <property type="project" value="TreeGrafter"/>
</dbReference>
<dbReference type="Pfam" id="PF06429">
    <property type="entry name" value="Flg_bbr_C"/>
    <property type="match status" value="1"/>
</dbReference>
<dbReference type="InterPro" id="IPR053967">
    <property type="entry name" value="LlgE_F_G-like_D1"/>
</dbReference>
<evidence type="ECO:0000313" key="8">
    <source>
        <dbReference type="EMBL" id="EYD73664.1"/>
    </source>
</evidence>
<dbReference type="EMBL" id="APGJ01000001">
    <property type="protein sequence ID" value="EYD73664.1"/>
    <property type="molecule type" value="Genomic_DNA"/>
</dbReference>
<evidence type="ECO:0000256" key="3">
    <source>
        <dbReference type="ARBA" id="ARBA00023143"/>
    </source>
</evidence>
<dbReference type="GO" id="GO:0009425">
    <property type="term" value="C:bacterial-type flagellum basal body"/>
    <property type="evidence" value="ECO:0007669"/>
    <property type="project" value="UniProtKB-SubCell"/>
</dbReference>
<organism evidence="8 9">
    <name type="scientific">Limimaricola hongkongensis DSM 17492</name>
    <dbReference type="NCBI Taxonomy" id="1122180"/>
    <lineage>
        <taxon>Bacteria</taxon>
        <taxon>Pseudomonadati</taxon>
        <taxon>Pseudomonadota</taxon>
        <taxon>Alphaproteobacteria</taxon>
        <taxon>Rhodobacterales</taxon>
        <taxon>Paracoccaceae</taxon>
        <taxon>Limimaricola</taxon>
    </lineage>
</organism>
<dbReference type="GO" id="GO:0009424">
    <property type="term" value="C:bacterial-type flagellum hook"/>
    <property type="evidence" value="ECO:0007669"/>
    <property type="project" value="TreeGrafter"/>
</dbReference>
<dbReference type="Proteomes" id="UP000025047">
    <property type="component" value="Unassembled WGS sequence"/>
</dbReference>
<dbReference type="InterPro" id="IPR020013">
    <property type="entry name" value="Flagellar_FlgE/F/G"/>
</dbReference>
<dbReference type="PATRIC" id="fig|1122180.6.peg.223"/>
<dbReference type="InterPro" id="IPR010930">
    <property type="entry name" value="Flg_bb/hook_C_dom"/>
</dbReference>
<keyword evidence="9" id="KW-1185">Reference proteome</keyword>
<comment type="similarity">
    <text evidence="2 4">Belongs to the flagella basal body rod proteins family.</text>
</comment>
<evidence type="ECO:0000259" key="5">
    <source>
        <dbReference type="Pfam" id="PF00460"/>
    </source>
</evidence>
<dbReference type="STRING" id="1122180.Lokhon_00217"/>
<gene>
    <name evidence="8" type="ORF">Lokhon_00217</name>
</gene>
<keyword evidence="8" id="KW-0282">Flagellum</keyword>
<dbReference type="HOGENOM" id="CLU_013687_2_3_5"/>
<feature type="domain" description="Flagellar hook protein FlgE/F/G-like D1" evidence="7">
    <location>
        <begin position="84"/>
        <end position="131"/>
    </location>
</feature>
<reference evidence="8 9" key="1">
    <citation type="submission" date="2013-03" db="EMBL/GenBank/DDBJ databases">
        <authorList>
            <person name="Fiebig A."/>
            <person name="Goeker M."/>
            <person name="Klenk H.-P.P."/>
        </authorList>
    </citation>
    <scope>NUCLEOTIDE SEQUENCE [LARGE SCALE GENOMIC DNA]</scope>
    <source>
        <strain evidence="8 9">DSM 17492</strain>
    </source>
</reference>
<evidence type="ECO:0000256" key="4">
    <source>
        <dbReference type="RuleBase" id="RU362116"/>
    </source>
</evidence>
<name>A0A017HIR4_9RHOB</name>
<dbReference type="InterPro" id="IPR037925">
    <property type="entry name" value="FlgE/F/G-like"/>
</dbReference>
<evidence type="ECO:0000259" key="6">
    <source>
        <dbReference type="Pfam" id="PF06429"/>
    </source>
</evidence>
<evidence type="ECO:0000313" key="9">
    <source>
        <dbReference type="Proteomes" id="UP000025047"/>
    </source>
</evidence>
<dbReference type="Pfam" id="PF22692">
    <property type="entry name" value="LlgE_F_G_D1"/>
    <property type="match status" value="1"/>
</dbReference>
<feature type="domain" description="Flagellar basal-body/hook protein C-terminal" evidence="6">
    <location>
        <begin position="389"/>
        <end position="433"/>
    </location>
</feature>
<comment type="function">
    <text evidence="4">A flexible structure which links the flagellar filament to the drive apparatus in the basal body.</text>
</comment>
<keyword evidence="3 4" id="KW-0975">Bacterial flagellum</keyword>
<sequence>MSISYAMQTGVSGLRANSTAVGRISENIANANTDGYRRSFVQMVTTSTLSDNAGISPSGVRAFQSADVSTEGAVRATNSATDMAIGGQGFFVVSAQPNETNESNFFLTRAGSFLPDENGDLRNAAGYYLAGFPYDQTASIGNVDRNQFGDLKTVNLGSLSQTGSPTKEMTVSGNIPAQQTGLATPGEPFLSSAEYFSPLGEAERMQFSWQPTATASQWTLSIADADGTQYGDVTVDFHDSGPLAGAPRLYSNPVSNATAPAGFAFDPATGTATLTVDNGAVPQVIEVAIGEPDTHGGMTQFAGDYSPLKMASDGAESGVLVRTEIDERGDVYGVFNNGSRKPLYNIPLAQVANPDGLLAADGNAYALSRSSGKYSLNQAAEGSAGSLTAGALESSNVEIAQELTELISTQRAYSSNAKIVTTVDEMLDETMRLKR</sequence>
<protein>
    <recommendedName>
        <fullName evidence="4">Flagellar hook protein FlgE</fullName>
    </recommendedName>
</protein>